<organism evidence="5 6">
    <name type="scientific">Nocardia africana</name>
    <dbReference type="NCBI Taxonomy" id="134964"/>
    <lineage>
        <taxon>Bacteria</taxon>
        <taxon>Bacillati</taxon>
        <taxon>Actinomycetota</taxon>
        <taxon>Actinomycetes</taxon>
        <taxon>Mycobacteriales</taxon>
        <taxon>Nocardiaceae</taxon>
        <taxon>Nocardia</taxon>
    </lineage>
</organism>
<keyword evidence="2" id="KW-0436">Ligase</keyword>
<gene>
    <name evidence="5" type="ORF">ACFYTH_35120</name>
</gene>
<dbReference type="Pfam" id="PF00501">
    <property type="entry name" value="AMP-binding"/>
    <property type="match status" value="1"/>
</dbReference>
<dbReference type="Gene3D" id="3.30.300.30">
    <property type="match status" value="1"/>
</dbReference>
<dbReference type="InterPro" id="IPR042099">
    <property type="entry name" value="ANL_N_sf"/>
</dbReference>
<feature type="domain" description="AMP-dependent synthetase/ligase" evidence="3">
    <location>
        <begin position="16"/>
        <end position="352"/>
    </location>
</feature>
<dbReference type="InterPro" id="IPR045851">
    <property type="entry name" value="AMP-bd_C_sf"/>
</dbReference>
<dbReference type="InterPro" id="IPR000873">
    <property type="entry name" value="AMP-dep_synth/lig_dom"/>
</dbReference>
<dbReference type="PANTHER" id="PTHR43201">
    <property type="entry name" value="ACYL-COA SYNTHETASE"/>
    <property type="match status" value="1"/>
</dbReference>
<proteinExistence type="inferred from homology"/>
<dbReference type="PANTHER" id="PTHR43201:SF5">
    <property type="entry name" value="MEDIUM-CHAIN ACYL-COA LIGASE ACSF2, MITOCHONDRIAL"/>
    <property type="match status" value="1"/>
</dbReference>
<dbReference type="Proteomes" id="UP001601521">
    <property type="component" value="Unassembled WGS sequence"/>
</dbReference>
<evidence type="ECO:0000313" key="6">
    <source>
        <dbReference type="Proteomes" id="UP001601521"/>
    </source>
</evidence>
<evidence type="ECO:0000259" key="3">
    <source>
        <dbReference type="Pfam" id="PF00501"/>
    </source>
</evidence>
<feature type="domain" description="AMP-binding enzyme C-terminal" evidence="4">
    <location>
        <begin position="402"/>
        <end position="468"/>
    </location>
</feature>
<dbReference type="InterPro" id="IPR025110">
    <property type="entry name" value="AMP-bd_C"/>
</dbReference>
<comment type="caution">
    <text evidence="5">The sequence shown here is derived from an EMBL/GenBank/DDBJ whole genome shotgun (WGS) entry which is preliminary data.</text>
</comment>
<dbReference type="Pfam" id="PF13193">
    <property type="entry name" value="AMP-binding_C"/>
    <property type="match status" value="1"/>
</dbReference>
<dbReference type="EMBL" id="JBIALX010000033">
    <property type="protein sequence ID" value="MFF0458606.1"/>
    <property type="molecule type" value="Genomic_DNA"/>
</dbReference>
<protein>
    <submittedName>
        <fullName evidence="5">AMP-binding protein</fullName>
    </submittedName>
</protein>
<evidence type="ECO:0000313" key="5">
    <source>
        <dbReference type="EMBL" id="MFF0458606.1"/>
    </source>
</evidence>
<keyword evidence="6" id="KW-1185">Reference proteome</keyword>
<dbReference type="RefSeq" id="WP_387256241.1">
    <property type="nucleotide sequence ID" value="NZ_JBIALX010000033.1"/>
</dbReference>
<evidence type="ECO:0000256" key="1">
    <source>
        <dbReference type="ARBA" id="ARBA00006432"/>
    </source>
</evidence>
<name>A0ABW6NU09_9NOCA</name>
<sequence length="496" mass="54591">MTKPDEMIGFGEKLSRLAQTRPEAPAVSCENITITYKQLEQRANRIARALETAGVRLGDLVTIALPNGTDFIEACWGIWKLGATPQPVSFRLPEAELRAIVELADPPVVIALPNLKTDRQRFTVEDLLAMSDDDRALTPRVAPVSRALTSGGSTGRPKLVLSGSAGLTPAEPETPTFWGLGPDTVAVIPGPLYYGAPLLFSIDILLAGGHLVLMRRFDAEGVLAEAERKKATWLHLVPTMMSRVWRLPEDVKRRYDISSVKTLWHLAAPCPPWLKEAYIGWLGIDAIMEFYGGSENQAWASITGKEWLEHRGSVGRVTTGEMKIYSDDGKELPPGEVGEIYMRRGEQASPTYHYRGATARTLPGGWESLGDIGYFDEDGYLYIADRRTDMILVGGANVYPAEIEAAIDEHPLAISSAVVGLPHEDMGSSVHAIVQARPGLTEEALLAHLAERLVPYKLPRSVEFVDTPLREDTGKVRRTRLRDERIARVNRASDRG</sequence>
<dbReference type="Gene3D" id="3.40.50.12780">
    <property type="entry name" value="N-terminal domain of ligase-like"/>
    <property type="match status" value="1"/>
</dbReference>
<comment type="similarity">
    <text evidence="1">Belongs to the ATP-dependent AMP-binding enzyme family.</text>
</comment>
<dbReference type="SUPFAM" id="SSF56801">
    <property type="entry name" value="Acetyl-CoA synthetase-like"/>
    <property type="match status" value="1"/>
</dbReference>
<evidence type="ECO:0000256" key="2">
    <source>
        <dbReference type="ARBA" id="ARBA00022598"/>
    </source>
</evidence>
<reference evidence="5 6" key="1">
    <citation type="submission" date="2024-10" db="EMBL/GenBank/DDBJ databases">
        <title>The Natural Products Discovery Center: Release of the First 8490 Sequenced Strains for Exploring Actinobacteria Biosynthetic Diversity.</title>
        <authorList>
            <person name="Kalkreuter E."/>
            <person name="Kautsar S.A."/>
            <person name="Yang D."/>
            <person name="Bader C.D."/>
            <person name="Teijaro C.N."/>
            <person name="Fluegel L."/>
            <person name="Davis C.M."/>
            <person name="Simpson J.R."/>
            <person name="Lauterbach L."/>
            <person name="Steele A.D."/>
            <person name="Gui C."/>
            <person name="Meng S."/>
            <person name="Li G."/>
            <person name="Viehrig K."/>
            <person name="Ye F."/>
            <person name="Su P."/>
            <person name="Kiefer A.F."/>
            <person name="Nichols A."/>
            <person name="Cepeda A.J."/>
            <person name="Yan W."/>
            <person name="Fan B."/>
            <person name="Jiang Y."/>
            <person name="Adhikari A."/>
            <person name="Zheng C.-J."/>
            <person name="Schuster L."/>
            <person name="Cowan T.M."/>
            <person name="Smanski M.J."/>
            <person name="Chevrette M.G."/>
            <person name="De Carvalho L.P.S."/>
            <person name="Shen B."/>
        </authorList>
    </citation>
    <scope>NUCLEOTIDE SEQUENCE [LARGE SCALE GENOMIC DNA]</scope>
    <source>
        <strain evidence="5 6">NPDC004550</strain>
    </source>
</reference>
<accession>A0ABW6NU09</accession>
<evidence type="ECO:0000259" key="4">
    <source>
        <dbReference type="Pfam" id="PF13193"/>
    </source>
</evidence>